<dbReference type="Proteomes" id="UP000800200">
    <property type="component" value="Unassembled WGS sequence"/>
</dbReference>
<protein>
    <submittedName>
        <fullName evidence="1">Uncharacterized protein</fullName>
    </submittedName>
</protein>
<dbReference type="EMBL" id="ML994620">
    <property type="protein sequence ID" value="KAF2189937.1"/>
    <property type="molecule type" value="Genomic_DNA"/>
</dbReference>
<accession>A0A6A6ED52</accession>
<dbReference type="AlphaFoldDB" id="A0A6A6ED52"/>
<evidence type="ECO:0000313" key="2">
    <source>
        <dbReference type="Proteomes" id="UP000800200"/>
    </source>
</evidence>
<organism evidence="1 2">
    <name type="scientific">Zopfia rhizophila CBS 207.26</name>
    <dbReference type="NCBI Taxonomy" id="1314779"/>
    <lineage>
        <taxon>Eukaryota</taxon>
        <taxon>Fungi</taxon>
        <taxon>Dikarya</taxon>
        <taxon>Ascomycota</taxon>
        <taxon>Pezizomycotina</taxon>
        <taxon>Dothideomycetes</taxon>
        <taxon>Dothideomycetes incertae sedis</taxon>
        <taxon>Zopfiaceae</taxon>
        <taxon>Zopfia</taxon>
    </lineage>
</organism>
<gene>
    <name evidence="1" type="ORF">K469DRAFT_747867</name>
</gene>
<name>A0A6A6ED52_9PEZI</name>
<dbReference type="OrthoDB" id="5409006at2759"/>
<keyword evidence="2" id="KW-1185">Reference proteome</keyword>
<reference evidence="1" key="1">
    <citation type="journal article" date="2020" name="Stud. Mycol.">
        <title>101 Dothideomycetes genomes: a test case for predicting lifestyles and emergence of pathogens.</title>
        <authorList>
            <person name="Haridas S."/>
            <person name="Albert R."/>
            <person name="Binder M."/>
            <person name="Bloem J."/>
            <person name="Labutti K."/>
            <person name="Salamov A."/>
            <person name="Andreopoulos B."/>
            <person name="Baker S."/>
            <person name="Barry K."/>
            <person name="Bills G."/>
            <person name="Bluhm B."/>
            <person name="Cannon C."/>
            <person name="Castanera R."/>
            <person name="Culley D."/>
            <person name="Daum C."/>
            <person name="Ezra D."/>
            <person name="Gonzalez J."/>
            <person name="Henrissat B."/>
            <person name="Kuo A."/>
            <person name="Liang C."/>
            <person name="Lipzen A."/>
            <person name="Lutzoni F."/>
            <person name="Magnuson J."/>
            <person name="Mondo S."/>
            <person name="Nolan M."/>
            <person name="Ohm R."/>
            <person name="Pangilinan J."/>
            <person name="Park H.-J."/>
            <person name="Ramirez L."/>
            <person name="Alfaro M."/>
            <person name="Sun H."/>
            <person name="Tritt A."/>
            <person name="Yoshinaga Y."/>
            <person name="Zwiers L.-H."/>
            <person name="Turgeon B."/>
            <person name="Goodwin S."/>
            <person name="Spatafora J."/>
            <person name="Crous P."/>
            <person name="Grigoriev I."/>
        </authorList>
    </citation>
    <scope>NUCLEOTIDE SEQUENCE</scope>
    <source>
        <strain evidence="1">CBS 207.26</strain>
    </source>
</reference>
<sequence>MSRSASSSTSSLIISENSKVKLSDFDLRWQESLKSAWKKLKAQNKDAKKVIIRGTEHPSSTVPTHDNIVSCKIQDADGNYLGSAHVDENGIAYPNHKWDKNLGDGGAAGSNTQQPSAAPEWIWDENGQRYRYWNGVQWIWQ</sequence>
<evidence type="ECO:0000313" key="1">
    <source>
        <dbReference type="EMBL" id="KAF2189937.1"/>
    </source>
</evidence>
<proteinExistence type="predicted"/>